<keyword evidence="1" id="KW-0472">Membrane</keyword>
<dbReference type="EMBL" id="GGEC01091953">
    <property type="protein sequence ID" value="MBX72437.1"/>
    <property type="molecule type" value="Transcribed_RNA"/>
</dbReference>
<keyword evidence="1" id="KW-1133">Transmembrane helix</keyword>
<reference evidence="2" key="1">
    <citation type="submission" date="2018-02" db="EMBL/GenBank/DDBJ databases">
        <title>Rhizophora mucronata_Transcriptome.</title>
        <authorList>
            <person name="Meera S.P."/>
            <person name="Sreeshan A."/>
            <person name="Augustine A."/>
        </authorList>
    </citation>
    <scope>NUCLEOTIDE SEQUENCE</scope>
    <source>
        <tissue evidence="2">Leaf</tissue>
    </source>
</reference>
<proteinExistence type="predicted"/>
<name>A0A2P2QZQ5_RHIMU</name>
<dbReference type="AlphaFoldDB" id="A0A2P2QZQ5"/>
<keyword evidence="1" id="KW-0812">Transmembrane</keyword>
<evidence type="ECO:0000256" key="1">
    <source>
        <dbReference type="SAM" id="Phobius"/>
    </source>
</evidence>
<feature type="transmembrane region" description="Helical" evidence="1">
    <location>
        <begin position="54"/>
        <end position="70"/>
    </location>
</feature>
<sequence length="74" mass="8463">MVSIYGCFSAVFVVADIYTWFSCSIFYFNILIHHCVLLCSLWMTSIVYSADFKCAVKLFFSCLVVVIFYPCSSV</sequence>
<accession>A0A2P2QZQ5</accession>
<evidence type="ECO:0000313" key="2">
    <source>
        <dbReference type="EMBL" id="MBX72437.1"/>
    </source>
</evidence>
<protein>
    <submittedName>
        <fullName evidence="2">Uncharacterized protein</fullName>
    </submittedName>
</protein>
<feature type="transmembrane region" description="Helical" evidence="1">
    <location>
        <begin position="17"/>
        <end position="42"/>
    </location>
</feature>
<organism evidence="2">
    <name type="scientific">Rhizophora mucronata</name>
    <name type="common">Asiatic mangrove</name>
    <dbReference type="NCBI Taxonomy" id="61149"/>
    <lineage>
        <taxon>Eukaryota</taxon>
        <taxon>Viridiplantae</taxon>
        <taxon>Streptophyta</taxon>
        <taxon>Embryophyta</taxon>
        <taxon>Tracheophyta</taxon>
        <taxon>Spermatophyta</taxon>
        <taxon>Magnoliopsida</taxon>
        <taxon>eudicotyledons</taxon>
        <taxon>Gunneridae</taxon>
        <taxon>Pentapetalae</taxon>
        <taxon>rosids</taxon>
        <taxon>fabids</taxon>
        <taxon>Malpighiales</taxon>
        <taxon>Rhizophoraceae</taxon>
        <taxon>Rhizophora</taxon>
    </lineage>
</organism>